<organism evidence="1 2">
    <name type="scientific">Paenibacillus vulneris</name>
    <dbReference type="NCBI Taxonomy" id="1133364"/>
    <lineage>
        <taxon>Bacteria</taxon>
        <taxon>Bacillati</taxon>
        <taxon>Bacillota</taxon>
        <taxon>Bacilli</taxon>
        <taxon>Bacillales</taxon>
        <taxon>Paenibacillaceae</taxon>
        <taxon>Paenibacillus</taxon>
    </lineage>
</organism>
<proteinExistence type="predicted"/>
<reference evidence="2" key="1">
    <citation type="journal article" date="2019" name="Int. J. Syst. Evol. Microbiol.">
        <title>The Global Catalogue of Microorganisms (GCM) 10K type strain sequencing project: providing services to taxonomists for standard genome sequencing and annotation.</title>
        <authorList>
            <consortium name="The Broad Institute Genomics Platform"/>
            <consortium name="The Broad Institute Genome Sequencing Center for Infectious Disease"/>
            <person name="Wu L."/>
            <person name="Ma J."/>
        </authorList>
    </citation>
    <scope>NUCLEOTIDE SEQUENCE [LARGE SCALE GENOMIC DNA]</scope>
    <source>
        <strain evidence="2">CCUG 53270</strain>
    </source>
</reference>
<evidence type="ECO:0000313" key="2">
    <source>
        <dbReference type="Proteomes" id="UP001597180"/>
    </source>
</evidence>
<keyword evidence="2" id="KW-1185">Reference proteome</keyword>
<comment type="caution">
    <text evidence="1">The sequence shown here is derived from an EMBL/GenBank/DDBJ whole genome shotgun (WGS) entry which is preliminary data.</text>
</comment>
<dbReference type="Proteomes" id="UP001597180">
    <property type="component" value="Unassembled WGS sequence"/>
</dbReference>
<name>A0ABW3UIF2_9BACL</name>
<dbReference type="RefSeq" id="WP_256865432.1">
    <property type="nucleotide sequence ID" value="NZ_BAABJG010000006.1"/>
</dbReference>
<protein>
    <submittedName>
        <fullName evidence="1">Uncharacterized protein</fullName>
    </submittedName>
</protein>
<evidence type="ECO:0000313" key="1">
    <source>
        <dbReference type="EMBL" id="MFD1220543.1"/>
    </source>
</evidence>
<accession>A0ABW3UIF2</accession>
<sequence length="44" mass="5187">MKSPTNQAAAHSNRYYFLMYIKTGDKKYLMRILPMELEQKASFA</sequence>
<dbReference type="EMBL" id="JBHTLU010000013">
    <property type="protein sequence ID" value="MFD1220543.1"/>
    <property type="molecule type" value="Genomic_DNA"/>
</dbReference>
<gene>
    <name evidence="1" type="ORF">ACFQ4B_10455</name>
</gene>